<evidence type="ECO:0000313" key="1">
    <source>
        <dbReference type="EMBL" id="BET00633.1"/>
    </source>
</evidence>
<sequence length="102" mass="10906">MCKKRGDAISVLYGSAVSRQLEHKGHSTSPLLLLSFKAVTAGADTKALRQHALLSVLDPTPPQPIAHIQSRLARSSLVKCSIPSYTNITSLASFLIKTIPIA</sequence>
<name>A0ABN7B8B6_9HEMI</name>
<reference evidence="1 2" key="1">
    <citation type="submission" date="2023-09" db="EMBL/GenBank/DDBJ databases">
        <title>Nesidiocoris tenuis whole genome shotgun sequence.</title>
        <authorList>
            <person name="Shibata T."/>
            <person name="Shimoda M."/>
            <person name="Kobayashi T."/>
            <person name="Uehara T."/>
        </authorList>
    </citation>
    <scope>NUCLEOTIDE SEQUENCE [LARGE SCALE GENOMIC DNA]</scope>
    <source>
        <strain evidence="1 2">Japan</strain>
    </source>
</reference>
<proteinExistence type="predicted"/>
<dbReference type="EMBL" id="AP028920">
    <property type="protein sequence ID" value="BET00633.1"/>
    <property type="molecule type" value="Genomic_DNA"/>
</dbReference>
<accession>A0ABN7B8B6</accession>
<evidence type="ECO:0000313" key="2">
    <source>
        <dbReference type="Proteomes" id="UP001307889"/>
    </source>
</evidence>
<keyword evidence="2" id="KW-1185">Reference proteome</keyword>
<protein>
    <submittedName>
        <fullName evidence="1">Uncharacterized protein</fullName>
    </submittedName>
</protein>
<gene>
    <name evidence="1" type="ORF">NTJ_13449</name>
</gene>
<dbReference type="Proteomes" id="UP001307889">
    <property type="component" value="Chromosome 12"/>
</dbReference>
<organism evidence="1 2">
    <name type="scientific">Nesidiocoris tenuis</name>
    <dbReference type="NCBI Taxonomy" id="355587"/>
    <lineage>
        <taxon>Eukaryota</taxon>
        <taxon>Metazoa</taxon>
        <taxon>Ecdysozoa</taxon>
        <taxon>Arthropoda</taxon>
        <taxon>Hexapoda</taxon>
        <taxon>Insecta</taxon>
        <taxon>Pterygota</taxon>
        <taxon>Neoptera</taxon>
        <taxon>Paraneoptera</taxon>
        <taxon>Hemiptera</taxon>
        <taxon>Heteroptera</taxon>
        <taxon>Panheteroptera</taxon>
        <taxon>Cimicomorpha</taxon>
        <taxon>Miridae</taxon>
        <taxon>Dicyphina</taxon>
        <taxon>Nesidiocoris</taxon>
    </lineage>
</organism>